<proteinExistence type="predicted"/>
<dbReference type="AlphaFoldDB" id="A0A0G1E6I2"/>
<keyword evidence="1" id="KW-0472">Membrane</keyword>
<sequence length="115" mass="12723">MNELAPGNPERDMDPIYGQEELEGIFAEINRQHTLSLKKLQLAKEEEERAKRTRFRGGIAEISSRVTTASVIPLMWWGMGEAVIGNNAGMAFGFGAAFVGYIAARGLFGYSERQV</sequence>
<reference evidence="2 3" key="1">
    <citation type="journal article" date="2015" name="Nature">
        <title>rRNA introns, odd ribosomes, and small enigmatic genomes across a large radiation of phyla.</title>
        <authorList>
            <person name="Brown C.T."/>
            <person name="Hug L.A."/>
            <person name="Thomas B.C."/>
            <person name="Sharon I."/>
            <person name="Castelle C.J."/>
            <person name="Singh A."/>
            <person name="Wilkins M.J."/>
            <person name="Williams K.H."/>
            <person name="Banfield J.F."/>
        </authorList>
    </citation>
    <scope>NUCLEOTIDE SEQUENCE [LARGE SCALE GENOMIC DNA]</scope>
</reference>
<keyword evidence="1" id="KW-0812">Transmembrane</keyword>
<dbReference type="EMBL" id="LCEJ01000034">
    <property type="protein sequence ID" value="KKS70158.1"/>
    <property type="molecule type" value="Genomic_DNA"/>
</dbReference>
<accession>A0A0G1E6I2</accession>
<dbReference type="Proteomes" id="UP000034785">
    <property type="component" value="Unassembled WGS sequence"/>
</dbReference>
<protein>
    <submittedName>
        <fullName evidence="2">Uncharacterized protein</fullName>
    </submittedName>
</protein>
<name>A0A0G1E6I2_9BACT</name>
<evidence type="ECO:0000313" key="3">
    <source>
        <dbReference type="Proteomes" id="UP000034785"/>
    </source>
</evidence>
<evidence type="ECO:0000313" key="2">
    <source>
        <dbReference type="EMBL" id="KKS70158.1"/>
    </source>
</evidence>
<keyword evidence="1" id="KW-1133">Transmembrane helix</keyword>
<organism evidence="2 3">
    <name type="scientific">Candidatus Daviesbacteria bacterium GW2011_GWA2_42_7</name>
    <dbReference type="NCBI Taxonomy" id="1618425"/>
    <lineage>
        <taxon>Bacteria</taxon>
        <taxon>Candidatus Daviesiibacteriota</taxon>
    </lineage>
</organism>
<gene>
    <name evidence="2" type="ORF">UV41_C0034G0005</name>
</gene>
<feature type="transmembrane region" description="Helical" evidence="1">
    <location>
        <begin position="90"/>
        <end position="108"/>
    </location>
</feature>
<evidence type="ECO:0000256" key="1">
    <source>
        <dbReference type="SAM" id="Phobius"/>
    </source>
</evidence>
<comment type="caution">
    <text evidence="2">The sequence shown here is derived from an EMBL/GenBank/DDBJ whole genome shotgun (WGS) entry which is preliminary data.</text>
</comment>